<sequence>MRNYAVTLAKRSCTMAMKSRNAGFISPFFHAISKAMEGTFPAMG</sequence>
<dbReference type="AlphaFoldDB" id="W1Y4L0"/>
<comment type="caution">
    <text evidence="1">The sequence shown here is derived from an EMBL/GenBank/DDBJ whole genome shotgun (WGS) entry which is preliminary data.</text>
</comment>
<organism evidence="1">
    <name type="scientific">human gut metagenome</name>
    <dbReference type="NCBI Taxonomy" id="408170"/>
    <lineage>
        <taxon>unclassified sequences</taxon>
        <taxon>metagenomes</taxon>
        <taxon>organismal metagenomes</taxon>
    </lineage>
</organism>
<evidence type="ECO:0000313" key="1">
    <source>
        <dbReference type="EMBL" id="ETJ36074.1"/>
    </source>
</evidence>
<protein>
    <submittedName>
        <fullName evidence="1">Uncharacterized protein</fullName>
    </submittedName>
</protein>
<reference evidence="1" key="1">
    <citation type="submission" date="2013-12" db="EMBL/GenBank/DDBJ databases">
        <title>A Varibaculum cambriense genome reconstructed from a premature infant gut community with otherwise low bacterial novelty that shifts toward anaerobic metabolism during the third week of life.</title>
        <authorList>
            <person name="Brown C.T."/>
            <person name="Sharon I."/>
            <person name="Thomas B.C."/>
            <person name="Castelle C.J."/>
            <person name="Morowitz M.J."/>
            <person name="Banfield J.F."/>
        </authorList>
    </citation>
    <scope>NUCLEOTIDE SEQUENCE</scope>
</reference>
<gene>
    <name evidence="1" type="ORF">Q604_UNBC09635G0001</name>
</gene>
<feature type="non-terminal residue" evidence="1">
    <location>
        <position position="44"/>
    </location>
</feature>
<dbReference type="EMBL" id="AZMM01009635">
    <property type="protein sequence ID" value="ETJ36074.1"/>
    <property type="molecule type" value="Genomic_DNA"/>
</dbReference>
<name>W1Y4L0_9ZZZZ</name>
<accession>W1Y4L0</accession>
<proteinExistence type="predicted"/>